<reference evidence="11 12" key="1">
    <citation type="journal article" date="2021" name="Elife">
        <title>Chloroplast acquisition without the gene transfer in kleptoplastic sea slugs, Plakobranchus ocellatus.</title>
        <authorList>
            <person name="Maeda T."/>
            <person name="Takahashi S."/>
            <person name="Yoshida T."/>
            <person name="Shimamura S."/>
            <person name="Takaki Y."/>
            <person name="Nagai Y."/>
            <person name="Toyoda A."/>
            <person name="Suzuki Y."/>
            <person name="Arimoto A."/>
            <person name="Ishii H."/>
            <person name="Satoh N."/>
            <person name="Nishiyama T."/>
            <person name="Hasebe M."/>
            <person name="Maruyama T."/>
            <person name="Minagawa J."/>
            <person name="Obokata J."/>
            <person name="Shigenobu S."/>
        </authorList>
    </citation>
    <scope>NUCLEOTIDE SEQUENCE [LARGE SCALE GENOMIC DNA]</scope>
</reference>
<accession>A0AAV4IMK3</accession>
<dbReference type="Proteomes" id="UP000762676">
    <property type="component" value="Unassembled WGS sequence"/>
</dbReference>
<evidence type="ECO:0000256" key="3">
    <source>
        <dbReference type="ARBA" id="ARBA00022448"/>
    </source>
</evidence>
<dbReference type="GO" id="GO:0006629">
    <property type="term" value="P:lipid metabolic process"/>
    <property type="evidence" value="ECO:0007669"/>
    <property type="project" value="TreeGrafter"/>
</dbReference>
<dbReference type="FunFam" id="2.40.128.20:FF:000003">
    <property type="entry name" value="Apolipoprotein D"/>
    <property type="match status" value="1"/>
</dbReference>
<evidence type="ECO:0000313" key="12">
    <source>
        <dbReference type="Proteomes" id="UP000762676"/>
    </source>
</evidence>
<evidence type="ECO:0000256" key="7">
    <source>
        <dbReference type="ARBA" id="ARBA00023157"/>
    </source>
</evidence>
<dbReference type="InterPro" id="IPR000566">
    <property type="entry name" value="Lipocln_cytosolic_FA-bd_dom"/>
</dbReference>
<dbReference type="InterPro" id="IPR022272">
    <property type="entry name" value="Lipocalin_CS"/>
</dbReference>
<sequence>MCRSAVKSESHDCSVLGHLLKDDAEFCTFRKLLISHDSQVNGQSASEANIFLQYYHRRGKPLTKIAKKRVTAIIATSLSGITFHVVLSLGVANAVIKLGPCASVASQATLDPDRYVGKWYELKRFPNINQMDLRCTSAQYTLASNGSVIVRNQGITSDGTLDSIEGTAQVVNVSAPAELSVDFGFGWPADIPNYYVLATDYDSYSLVYSCSDLFGISMEYAWILSRERNAGLDVSGLEQILTDAGVDITNFETVDQQNCSDD</sequence>
<keyword evidence="5" id="KW-0732">Signal</keyword>
<keyword evidence="8" id="KW-0325">Glycoprotein</keyword>
<dbReference type="GO" id="GO:0005576">
    <property type="term" value="C:extracellular region"/>
    <property type="evidence" value="ECO:0007669"/>
    <property type="project" value="UniProtKB-SubCell"/>
</dbReference>
<dbReference type="GO" id="GO:0000302">
    <property type="term" value="P:response to reactive oxygen species"/>
    <property type="evidence" value="ECO:0007669"/>
    <property type="project" value="TreeGrafter"/>
</dbReference>
<dbReference type="GO" id="GO:0005737">
    <property type="term" value="C:cytoplasm"/>
    <property type="evidence" value="ECO:0007669"/>
    <property type="project" value="TreeGrafter"/>
</dbReference>
<proteinExistence type="predicted"/>
<evidence type="ECO:0000256" key="1">
    <source>
        <dbReference type="ARBA" id="ARBA00004613"/>
    </source>
</evidence>
<organism evidence="11 12">
    <name type="scientific">Elysia marginata</name>
    <dbReference type="NCBI Taxonomy" id="1093978"/>
    <lineage>
        <taxon>Eukaryota</taxon>
        <taxon>Metazoa</taxon>
        <taxon>Spiralia</taxon>
        <taxon>Lophotrochozoa</taxon>
        <taxon>Mollusca</taxon>
        <taxon>Gastropoda</taxon>
        <taxon>Heterobranchia</taxon>
        <taxon>Euthyneura</taxon>
        <taxon>Panpulmonata</taxon>
        <taxon>Sacoglossa</taxon>
        <taxon>Placobranchoidea</taxon>
        <taxon>Plakobranchidae</taxon>
        <taxon>Elysia</taxon>
    </lineage>
</organism>
<dbReference type="GO" id="GO:0008289">
    <property type="term" value="F:lipid binding"/>
    <property type="evidence" value="ECO:0007669"/>
    <property type="project" value="UniProtKB-KW"/>
</dbReference>
<keyword evidence="3" id="KW-0813">Transport</keyword>
<evidence type="ECO:0000256" key="9">
    <source>
        <dbReference type="SAM" id="Phobius"/>
    </source>
</evidence>
<dbReference type="InterPro" id="IPR003057">
    <property type="entry name" value="Invtbrt_color"/>
</dbReference>
<dbReference type="PROSITE" id="PS00213">
    <property type="entry name" value="LIPOCALIN"/>
    <property type="match status" value="1"/>
</dbReference>
<name>A0AAV4IMK3_9GAST</name>
<keyword evidence="4" id="KW-0964">Secreted</keyword>
<dbReference type="Gene3D" id="2.40.128.20">
    <property type="match status" value="1"/>
</dbReference>
<keyword evidence="12" id="KW-1185">Reference proteome</keyword>
<evidence type="ECO:0000313" key="11">
    <source>
        <dbReference type="EMBL" id="GFS10181.1"/>
    </source>
</evidence>
<comment type="caution">
    <text evidence="11">The sequence shown here is derived from an EMBL/GenBank/DDBJ whole genome shotgun (WGS) entry which is preliminary data.</text>
</comment>
<keyword evidence="9" id="KW-1133">Transmembrane helix</keyword>
<evidence type="ECO:0000259" key="10">
    <source>
        <dbReference type="Pfam" id="PF08212"/>
    </source>
</evidence>
<keyword evidence="6" id="KW-0446">Lipid-binding</keyword>
<feature type="domain" description="Lipocalin/cytosolic fatty-acid binding" evidence="10">
    <location>
        <begin position="111"/>
        <end position="255"/>
    </location>
</feature>
<evidence type="ECO:0000256" key="6">
    <source>
        <dbReference type="ARBA" id="ARBA00023121"/>
    </source>
</evidence>
<dbReference type="AlphaFoldDB" id="A0AAV4IMK3"/>
<protein>
    <recommendedName>
        <fullName evidence="2">Apolipoprotein D</fullName>
    </recommendedName>
</protein>
<keyword evidence="9" id="KW-0812">Transmembrane</keyword>
<keyword evidence="7" id="KW-1015">Disulfide bond</keyword>
<keyword evidence="9" id="KW-0472">Membrane</keyword>
<comment type="subcellular location">
    <subcellularLocation>
        <location evidence="1">Secreted</location>
    </subcellularLocation>
</comment>
<evidence type="ECO:0000256" key="4">
    <source>
        <dbReference type="ARBA" id="ARBA00022525"/>
    </source>
</evidence>
<dbReference type="SUPFAM" id="SSF50814">
    <property type="entry name" value="Lipocalins"/>
    <property type="match status" value="1"/>
</dbReference>
<dbReference type="GO" id="GO:0031409">
    <property type="term" value="F:pigment binding"/>
    <property type="evidence" value="ECO:0007669"/>
    <property type="project" value="InterPro"/>
</dbReference>
<dbReference type="PANTHER" id="PTHR10612:SF58">
    <property type="entry name" value="APOLIPOPROTEIN D"/>
    <property type="match status" value="1"/>
</dbReference>
<evidence type="ECO:0000256" key="8">
    <source>
        <dbReference type="ARBA" id="ARBA00023180"/>
    </source>
</evidence>
<dbReference type="InterPro" id="IPR012674">
    <property type="entry name" value="Calycin"/>
</dbReference>
<feature type="transmembrane region" description="Helical" evidence="9">
    <location>
        <begin position="70"/>
        <end position="96"/>
    </location>
</feature>
<evidence type="ECO:0000256" key="5">
    <source>
        <dbReference type="ARBA" id="ARBA00022729"/>
    </source>
</evidence>
<dbReference type="PANTHER" id="PTHR10612">
    <property type="entry name" value="APOLIPOPROTEIN D"/>
    <property type="match status" value="1"/>
</dbReference>
<gene>
    <name evidence="11" type="ORF">ElyMa_006640700</name>
</gene>
<dbReference type="PRINTS" id="PR01273">
    <property type="entry name" value="INVTBRTCOLOR"/>
</dbReference>
<dbReference type="EMBL" id="BMAT01013319">
    <property type="protein sequence ID" value="GFS10181.1"/>
    <property type="molecule type" value="Genomic_DNA"/>
</dbReference>
<evidence type="ECO:0000256" key="2">
    <source>
        <dbReference type="ARBA" id="ARBA00019890"/>
    </source>
</evidence>
<dbReference type="Pfam" id="PF08212">
    <property type="entry name" value="Lipocalin_2"/>
    <property type="match status" value="1"/>
</dbReference>